<dbReference type="Gene3D" id="2.40.50.90">
    <property type="match status" value="1"/>
</dbReference>
<dbReference type="OrthoDB" id="9783680at2"/>
<dbReference type="eggNOG" id="COG1525">
    <property type="taxonomic scope" value="Bacteria"/>
</dbReference>
<evidence type="ECO:0000313" key="7">
    <source>
        <dbReference type="Proteomes" id="UP000014160"/>
    </source>
</evidence>
<gene>
    <name evidence="5" type="ORF">I592_00152</name>
    <name evidence="4" type="ORF">UKC_03810</name>
</gene>
<protein>
    <recommendedName>
        <fullName evidence="3">TNase-like domain-containing protein</fullName>
    </recommendedName>
</protein>
<feature type="region of interest" description="Disordered" evidence="1">
    <location>
        <begin position="216"/>
        <end position="289"/>
    </location>
</feature>
<dbReference type="Proteomes" id="UP000013750">
    <property type="component" value="Unassembled WGS sequence"/>
</dbReference>
<feature type="chain" id="PRO_5039420179" description="TNase-like domain-containing protein" evidence="2">
    <location>
        <begin position="23"/>
        <end position="359"/>
    </location>
</feature>
<evidence type="ECO:0000256" key="1">
    <source>
        <dbReference type="SAM" id="MobiDB-lite"/>
    </source>
</evidence>
<dbReference type="SMART" id="SM00318">
    <property type="entry name" value="SNc"/>
    <property type="match status" value="1"/>
</dbReference>
<dbReference type="Pfam" id="PF00565">
    <property type="entry name" value="SNase"/>
    <property type="match status" value="1"/>
</dbReference>
<evidence type="ECO:0000256" key="2">
    <source>
        <dbReference type="SAM" id="SignalP"/>
    </source>
</evidence>
<dbReference type="eggNOG" id="COG3064">
    <property type="taxonomic scope" value="Bacteria"/>
</dbReference>
<proteinExistence type="predicted"/>
<dbReference type="InterPro" id="IPR035437">
    <property type="entry name" value="SNase_OB-fold_sf"/>
</dbReference>
<dbReference type="HOGENOM" id="CLU_833507_0_0_9"/>
<reference evidence="5 7" key="2">
    <citation type="submission" date="2013-03" db="EMBL/GenBank/DDBJ databases">
        <title>The Genome Sequence of Enterococcus gilvus ATCC BAA-350 (PacBio/Illumina hybrid assembly).</title>
        <authorList>
            <consortium name="The Broad Institute Genomics Platform"/>
            <consortium name="The Broad Institute Genome Sequencing Center for Infectious Disease"/>
            <person name="Earl A."/>
            <person name="Russ C."/>
            <person name="Gilmore M."/>
            <person name="Surin D."/>
            <person name="Walker B."/>
            <person name="Young S."/>
            <person name="Zeng Q."/>
            <person name="Gargeya S."/>
            <person name="Fitzgerald M."/>
            <person name="Haas B."/>
            <person name="Abouelleil A."/>
            <person name="Allen A.W."/>
            <person name="Alvarado L."/>
            <person name="Arachchi H.M."/>
            <person name="Berlin A.M."/>
            <person name="Chapman S.B."/>
            <person name="Gainer-Dewar J."/>
            <person name="Goldberg J."/>
            <person name="Griggs A."/>
            <person name="Gujja S."/>
            <person name="Hansen M."/>
            <person name="Howarth C."/>
            <person name="Imamovic A."/>
            <person name="Ireland A."/>
            <person name="Larimer J."/>
            <person name="McCowan C."/>
            <person name="Murphy C."/>
            <person name="Pearson M."/>
            <person name="Poon T.W."/>
            <person name="Priest M."/>
            <person name="Roberts A."/>
            <person name="Saif S."/>
            <person name="Shea T."/>
            <person name="Sisk P."/>
            <person name="Sykes S."/>
            <person name="Wortman J."/>
            <person name="Nusbaum C."/>
            <person name="Birren B."/>
        </authorList>
    </citation>
    <scope>NUCLEOTIDE SEQUENCE [LARGE SCALE GENOMIC DNA]</scope>
    <source>
        <strain evidence="5 7">ATCC BAA-350</strain>
    </source>
</reference>
<evidence type="ECO:0000259" key="3">
    <source>
        <dbReference type="PROSITE" id="PS50830"/>
    </source>
</evidence>
<keyword evidence="2" id="KW-0732">Signal</keyword>
<dbReference type="InterPro" id="IPR016071">
    <property type="entry name" value="Staphylococal_nuclease_OB-fold"/>
</dbReference>
<reference evidence="4 6" key="1">
    <citation type="submission" date="2013-02" db="EMBL/GenBank/DDBJ databases">
        <title>The Genome Sequence of Enterococcus gilvus ATCC BAA-350.</title>
        <authorList>
            <consortium name="The Broad Institute Genome Sequencing Platform"/>
            <consortium name="The Broad Institute Genome Sequencing Center for Infectious Disease"/>
            <person name="Earl A.M."/>
            <person name="Gilmore M.S."/>
            <person name="Lebreton F."/>
            <person name="Walker B."/>
            <person name="Young S.K."/>
            <person name="Zeng Q."/>
            <person name="Gargeya S."/>
            <person name="Fitzgerald M."/>
            <person name="Haas B."/>
            <person name="Abouelleil A."/>
            <person name="Alvarado L."/>
            <person name="Arachchi H.M."/>
            <person name="Berlin A.M."/>
            <person name="Chapman S.B."/>
            <person name="Dewar J."/>
            <person name="Goldberg J."/>
            <person name="Griggs A."/>
            <person name="Gujja S."/>
            <person name="Hansen M."/>
            <person name="Howarth C."/>
            <person name="Imamovic A."/>
            <person name="Larimer J."/>
            <person name="McCowan C."/>
            <person name="Murphy C."/>
            <person name="Neiman D."/>
            <person name="Pearson M."/>
            <person name="Priest M."/>
            <person name="Roberts A."/>
            <person name="Saif S."/>
            <person name="Shea T."/>
            <person name="Sisk P."/>
            <person name="Sykes S."/>
            <person name="Wortman J."/>
            <person name="Nusbaum C."/>
            <person name="Birren B."/>
        </authorList>
    </citation>
    <scope>NUCLEOTIDE SEQUENCE [LARGE SCALE GENOMIC DNA]</scope>
    <source>
        <strain evidence="4 6">ATCC BAA-350</strain>
    </source>
</reference>
<accession>R2XV57</accession>
<dbReference type="AlphaFoldDB" id="R2XV57"/>
<organism evidence="4 6">
    <name type="scientific">Enterococcus gilvus ATCC BAA-350</name>
    <dbReference type="NCBI Taxonomy" id="1158614"/>
    <lineage>
        <taxon>Bacteria</taxon>
        <taxon>Bacillati</taxon>
        <taxon>Bacillota</taxon>
        <taxon>Bacilli</taxon>
        <taxon>Lactobacillales</taxon>
        <taxon>Enterococcaceae</taxon>
        <taxon>Enterococcus</taxon>
    </lineage>
</organism>
<sequence>MKKGIGIKVGVTLALLASFLFATPTQQYQVTAAKEKTEKTTATKRKANKKVTVKVKKYVDGNTTRFKLKNGKSVTAKYLLTQAPKLKKDNPYAQEAKDRTKEILKNAKKIQIEYDKGTKRDSKKRELVYVWADGKLLQETLADEGLVMVRDTKGKNTKYLDRIKKAEKKAKEQQRNIWSIENYVQAGKGYDQAAADDYKKARAEAEAAKAAQAEQLRKEQEAKEAEAKRAAEQAEAARKAEEKRLADEAEAARKAEEQRVADEAEAARKAEEQRVAQEAEAKRQAEAQQAAAAQAQAEAQAQQQAQQQAQAAEPAQGQTVYVTPTGSKYHTHKCGNGTYSPATLEEALGRGLSPCSKCY</sequence>
<evidence type="ECO:0000313" key="6">
    <source>
        <dbReference type="Proteomes" id="UP000013750"/>
    </source>
</evidence>
<dbReference type="EMBL" id="ASWH01000001">
    <property type="protein sequence ID" value="EOW80868.1"/>
    <property type="molecule type" value="Genomic_DNA"/>
</dbReference>
<name>R2XV57_9ENTE</name>
<dbReference type="PATRIC" id="fig|1158614.3.peg.3799"/>
<dbReference type="EMBL" id="AJDQ01000012">
    <property type="protein sequence ID" value="EOI53857.1"/>
    <property type="molecule type" value="Genomic_DNA"/>
</dbReference>
<keyword evidence="7" id="KW-1185">Reference proteome</keyword>
<evidence type="ECO:0000313" key="4">
    <source>
        <dbReference type="EMBL" id="EOI53857.1"/>
    </source>
</evidence>
<dbReference type="Proteomes" id="UP000014160">
    <property type="component" value="Unassembled WGS sequence"/>
</dbReference>
<dbReference type="PROSITE" id="PS50830">
    <property type="entry name" value="TNASE_3"/>
    <property type="match status" value="1"/>
</dbReference>
<dbReference type="SUPFAM" id="SSF50199">
    <property type="entry name" value="Staphylococcal nuclease"/>
    <property type="match status" value="1"/>
</dbReference>
<feature type="compositionally biased region" description="Basic and acidic residues" evidence="1">
    <location>
        <begin position="216"/>
        <end position="285"/>
    </location>
</feature>
<comment type="caution">
    <text evidence="4">The sequence shown here is derived from an EMBL/GenBank/DDBJ whole genome shotgun (WGS) entry which is preliminary data.</text>
</comment>
<dbReference type="RefSeq" id="WP_010782138.1">
    <property type="nucleotide sequence ID" value="NZ_ASWH01000001.1"/>
</dbReference>
<feature type="domain" description="TNase-like" evidence="3">
    <location>
        <begin position="49"/>
        <end position="180"/>
    </location>
</feature>
<feature type="signal peptide" evidence="2">
    <location>
        <begin position="1"/>
        <end position="22"/>
    </location>
</feature>
<evidence type="ECO:0000313" key="5">
    <source>
        <dbReference type="EMBL" id="EOW80868.1"/>
    </source>
</evidence>